<evidence type="ECO:0000313" key="3">
    <source>
        <dbReference type="Proteomes" id="UP000203282"/>
    </source>
</evidence>
<reference evidence="2 3" key="1">
    <citation type="submission" date="2010-03" db="EMBL/GenBank/DDBJ databases">
        <title>The Genome Sequence of Cyanophage S-SSM4.</title>
        <authorList>
            <consortium name="The Broad Institute Genome Sequencing Platform"/>
            <person name="Henn M.R."/>
            <person name="Sullivan M.S."/>
            <person name="Osburne M.S."/>
            <person name="Levin J."/>
            <person name="Malboeuf C."/>
            <person name="Casali M."/>
            <person name="Russ C."/>
            <person name="Lennon N."/>
            <person name="Erlich R."/>
            <person name="Young S.K."/>
            <person name="Koehrsen M."/>
            <person name="Yandava C."/>
            <person name="Zeng Q."/>
            <person name="Alvarado L."/>
            <person name="Anderson S."/>
            <person name="Berlin A."/>
            <person name="Borenstein D."/>
            <person name="Chen Z."/>
            <person name="Engels R."/>
            <person name="Freedman E."/>
            <person name="Gellesch M."/>
            <person name="Goldberg J."/>
            <person name="Green L."/>
            <person name="Griggs A."/>
            <person name="Gujja S."/>
            <person name="Heiman D."/>
            <person name="Hepburn T."/>
            <person name="Howarth C."/>
            <person name="Jen D."/>
            <person name="Larson L."/>
            <person name="Lewis B."/>
            <person name="Mehta T."/>
            <person name="Park D."/>
            <person name="Pearson M."/>
            <person name="Roberts A."/>
            <person name="Ryan E."/>
            <person name="Saif S."/>
            <person name="Shea T."/>
            <person name="Shenoy N."/>
            <person name="Sisk P."/>
            <person name="Stolte C."/>
            <person name="Sykes S."/>
            <person name="Walk T."/>
            <person name="White J."/>
            <person name="Yu Q."/>
            <person name="Coleman M.L."/>
            <person name="Huang K.H."/>
            <person name="Weigele P.R."/>
            <person name="DeFrancesco A.S."/>
            <person name="Kern S.E."/>
            <person name="Thompson L.R."/>
            <person name="Fu R."/>
            <person name="Hombeck B."/>
            <person name="Chisholm S.W."/>
            <person name="Haas B."/>
            <person name="Nusbaum C."/>
            <person name="Galagan J."/>
            <person name="Birren B."/>
        </authorList>
    </citation>
    <scope>NUCLEOTIDE SEQUENCE [LARGE SCALE GENOMIC DNA]</scope>
    <source>
        <strain evidence="2 3">S-SSM4</strain>
    </source>
</reference>
<dbReference type="RefSeq" id="YP_007677381.1">
    <property type="nucleotide sequence ID" value="NC_020875.1"/>
</dbReference>
<sequence>MDLPKIPKDQLPEEIQEQIEGDTAEFEALGSPDDLIQKKTQKKSERQMQKTIDELTSLNNLFKKRQKMTEKEFNRKVKKNQRYYKSSLYDIKKLGD</sequence>
<proteinExistence type="predicted"/>
<organism evidence="2 3">
    <name type="scientific">Synechococcus phage S-SSM4</name>
    <dbReference type="NCBI Taxonomy" id="536466"/>
    <lineage>
        <taxon>Viruses</taxon>
        <taxon>Duplodnaviria</taxon>
        <taxon>Heunggongvirae</taxon>
        <taxon>Uroviricota</taxon>
        <taxon>Caudoviricetes</taxon>
        <taxon>Pantevenvirales</taxon>
        <taxon>Kyanoviridae</taxon>
        <taxon>Greenvirus</taxon>
        <taxon>Greenvirus ssm4</taxon>
    </lineage>
</organism>
<evidence type="ECO:0000313" key="2">
    <source>
        <dbReference type="EMBL" id="AGG54256.1"/>
    </source>
</evidence>
<keyword evidence="3" id="KW-1185">Reference proteome</keyword>
<dbReference type="OrthoDB" id="25891at10239"/>
<protein>
    <submittedName>
        <fullName evidence="2">Uncharacterized protein</fullName>
    </submittedName>
</protein>
<dbReference type="GeneID" id="15013617"/>
<dbReference type="KEGG" id="vg:15013617"/>
<name>M1U9Q0_9CAUD</name>
<dbReference type="Proteomes" id="UP000203282">
    <property type="component" value="Segment"/>
</dbReference>
<dbReference type="EMBL" id="HQ316583">
    <property type="protein sequence ID" value="AGG54256.1"/>
    <property type="molecule type" value="Genomic_DNA"/>
</dbReference>
<feature type="region of interest" description="Disordered" evidence="1">
    <location>
        <begin position="26"/>
        <end position="48"/>
    </location>
</feature>
<gene>
    <name evidence="2" type="ORF">CYXG_00192</name>
</gene>
<accession>M1U9Q0</accession>
<evidence type="ECO:0000256" key="1">
    <source>
        <dbReference type="SAM" id="MobiDB-lite"/>
    </source>
</evidence>